<evidence type="ECO:0000256" key="3">
    <source>
        <dbReference type="SAM" id="Phobius"/>
    </source>
</evidence>
<comment type="similarity">
    <text evidence="1">Belongs to the glycosyltransferase 32 family.</text>
</comment>
<evidence type="ECO:0000313" key="5">
    <source>
        <dbReference type="Proteomes" id="UP000422736"/>
    </source>
</evidence>
<dbReference type="SUPFAM" id="SSF53448">
    <property type="entry name" value="Nucleotide-diphospho-sugar transferases"/>
    <property type="match status" value="1"/>
</dbReference>
<protein>
    <submittedName>
        <fullName evidence="4">Initiation-specific alpha-1</fullName>
    </submittedName>
</protein>
<evidence type="ECO:0000256" key="2">
    <source>
        <dbReference type="SAM" id="MobiDB-lite"/>
    </source>
</evidence>
<dbReference type="Gene3D" id="3.90.550.20">
    <property type="match status" value="1"/>
</dbReference>
<feature type="transmembrane region" description="Helical" evidence="3">
    <location>
        <begin position="12"/>
        <end position="31"/>
    </location>
</feature>
<keyword evidence="3" id="KW-0812">Transmembrane</keyword>
<evidence type="ECO:0000256" key="1">
    <source>
        <dbReference type="ARBA" id="ARBA00009003"/>
    </source>
</evidence>
<proteinExistence type="inferred from homology"/>
<dbReference type="Proteomes" id="UP000422736">
    <property type="component" value="Chromosome 4"/>
</dbReference>
<accession>A0ABX6EUK3</accession>
<dbReference type="PANTHER" id="PTHR31834:SF1">
    <property type="entry name" value="INITIATION-SPECIFIC ALPHA-1,6-MANNOSYLTRANSFERASE"/>
    <property type="match status" value="1"/>
</dbReference>
<organism evidence="4 5">
    <name type="scientific">Kluyveromyces marxianus</name>
    <name type="common">Yeast</name>
    <name type="synonym">Candida kefyr</name>
    <dbReference type="NCBI Taxonomy" id="4911"/>
    <lineage>
        <taxon>Eukaryota</taxon>
        <taxon>Fungi</taxon>
        <taxon>Dikarya</taxon>
        <taxon>Ascomycota</taxon>
        <taxon>Saccharomycotina</taxon>
        <taxon>Saccharomycetes</taxon>
        <taxon>Saccharomycetales</taxon>
        <taxon>Saccharomycetaceae</taxon>
        <taxon>Kluyveromyces</taxon>
    </lineage>
</organism>
<dbReference type="Pfam" id="PF04488">
    <property type="entry name" value="Gly_transf_sug"/>
    <property type="match status" value="1"/>
</dbReference>
<keyword evidence="5" id="KW-1185">Reference proteome</keyword>
<keyword evidence="3" id="KW-0472">Membrane</keyword>
<dbReference type="InterPro" id="IPR039367">
    <property type="entry name" value="Och1-like"/>
</dbReference>
<reference evidence="4 5" key="1">
    <citation type="submission" date="2016-03" db="EMBL/GenBank/DDBJ databases">
        <title>How can Kluyveromyces marxianus grow so fast - potential evolutionary course in Saccharomyces Complex revealed by comparative genomics.</title>
        <authorList>
            <person name="Mo W."/>
            <person name="Lu W."/>
            <person name="Yang X."/>
            <person name="Qi J."/>
            <person name="Lv H."/>
        </authorList>
    </citation>
    <scope>NUCLEOTIDE SEQUENCE [LARGE SCALE GENOMIC DNA]</scope>
    <source>
        <strain evidence="4 5">FIM1</strain>
    </source>
</reference>
<sequence length="475" mass="54992">MGVPRISRRARYLCGLTVTLYFLFSVQWNTLKVNTHFYNSMHTLLPSTAQVDDLNLKNLEVVDPSSTSYDLLDLRVQLAREFPYEPSQPIPRKVWQTWKTNGDAPSFPSNFKSYQKKWIATCENRSPTYQYNLITDEQMLPLLKQVYGGVPQVVRAFESLPLPILKADFFRYLILFARGGIYSDMDTFPLKPLDTWPSTSKSFRAGLKNPIKYRDSIDGLDAFEPPEPGFVIGIEADPDRDDWADWYARRIQFCQWTMQAKPGHPLLRELISNITATTLHSVQKLKSSLPLDDADIVEEFEDDYNINMRDRRKFDKNYDHKQKKNAKNIDGTDIMNWTGPGIFSDIVFQYLNNIIQKNNNILIFNDNINDMDGKRKESKDETTMKFYKDISKNLQSQNPTFFWGFFSLMTKPALIDDVLVLPITSFSPDVGQMGSNSMDDEMALVKHLFEGSWKEEKSDDKEEKETSSNNDEKNE</sequence>
<dbReference type="InterPro" id="IPR029044">
    <property type="entry name" value="Nucleotide-diphossugar_trans"/>
</dbReference>
<name>A0ABX6EUK3_KLUMA</name>
<dbReference type="InterPro" id="IPR007577">
    <property type="entry name" value="GlycoTrfase_DXD_sugar-bd_CS"/>
</dbReference>
<dbReference type="PANTHER" id="PTHR31834">
    <property type="entry name" value="INITIATION-SPECIFIC ALPHA-1,6-MANNOSYLTRANSFERASE"/>
    <property type="match status" value="1"/>
</dbReference>
<dbReference type="EMBL" id="CP015057">
    <property type="protein sequence ID" value="QGN16024.1"/>
    <property type="molecule type" value="Genomic_DNA"/>
</dbReference>
<keyword evidence="3" id="KW-1133">Transmembrane helix</keyword>
<gene>
    <name evidence="4" type="primary">OCH1</name>
    <name evidence="4" type="ORF">FIM1_2724</name>
</gene>
<feature type="region of interest" description="Disordered" evidence="2">
    <location>
        <begin position="453"/>
        <end position="475"/>
    </location>
</feature>
<evidence type="ECO:0000313" key="4">
    <source>
        <dbReference type="EMBL" id="QGN16024.1"/>
    </source>
</evidence>